<evidence type="ECO:0000313" key="3">
    <source>
        <dbReference type="Proteomes" id="UP001148299"/>
    </source>
</evidence>
<organism evidence="2 3">
    <name type="scientific">Penicillium brevicompactum</name>
    <dbReference type="NCBI Taxonomy" id="5074"/>
    <lineage>
        <taxon>Eukaryota</taxon>
        <taxon>Fungi</taxon>
        <taxon>Dikarya</taxon>
        <taxon>Ascomycota</taxon>
        <taxon>Pezizomycotina</taxon>
        <taxon>Eurotiomycetes</taxon>
        <taxon>Eurotiomycetidae</taxon>
        <taxon>Eurotiales</taxon>
        <taxon>Aspergillaceae</taxon>
        <taxon>Penicillium</taxon>
    </lineage>
</organism>
<proteinExistence type="inferred from homology"/>
<dbReference type="EMBL" id="JAPZBR010000008">
    <property type="protein sequence ID" value="KAJ5341502.1"/>
    <property type="molecule type" value="Genomic_DNA"/>
</dbReference>
<dbReference type="AlphaFoldDB" id="A0A9W9QNS1"/>
<dbReference type="SUPFAM" id="SSF54518">
    <property type="entry name" value="Tubby C-terminal domain-like"/>
    <property type="match status" value="1"/>
</dbReference>
<gene>
    <name evidence="2" type="ORF">N7541_010626</name>
</gene>
<dbReference type="InterPro" id="IPR038595">
    <property type="entry name" value="LOR_sf"/>
</dbReference>
<name>A0A9W9QNS1_PENBR</name>
<accession>A0A9W9QNS1</accession>
<keyword evidence="3" id="KW-1185">Reference proteome</keyword>
<reference evidence="2" key="1">
    <citation type="submission" date="2022-12" db="EMBL/GenBank/DDBJ databases">
        <authorList>
            <person name="Petersen C."/>
        </authorList>
    </citation>
    <scope>NUCLEOTIDE SEQUENCE</scope>
    <source>
        <strain evidence="2">IBT 35675</strain>
    </source>
</reference>
<comment type="caution">
    <text evidence="2">The sequence shown here is derived from an EMBL/GenBank/DDBJ whole genome shotgun (WGS) entry which is preliminary data.</text>
</comment>
<protein>
    <recommendedName>
        <fullName evidence="4">Tubby C-terminal-like domain-containing protein</fullName>
    </recommendedName>
</protein>
<dbReference type="Gene3D" id="2.40.160.200">
    <property type="entry name" value="LURP1-related"/>
    <property type="match status" value="1"/>
</dbReference>
<evidence type="ECO:0008006" key="4">
    <source>
        <dbReference type="Google" id="ProtNLM"/>
    </source>
</evidence>
<comment type="similarity">
    <text evidence="1">Belongs to the LOR family.</text>
</comment>
<evidence type="ECO:0000256" key="1">
    <source>
        <dbReference type="ARBA" id="ARBA00005437"/>
    </source>
</evidence>
<reference evidence="2" key="2">
    <citation type="journal article" date="2023" name="IMA Fungus">
        <title>Comparative genomic study of the Penicillium genus elucidates a diverse pangenome and 15 lateral gene transfer events.</title>
        <authorList>
            <person name="Petersen C."/>
            <person name="Sorensen T."/>
            <person name="Nielsen M.R."/>
            <person name="Sondergaard T.E."/>
            <person name="Sorensen J.L."/>
            <person name="Fitzpatrick D.A."/>
            <person name="Frisvad J.C."/>
            <person name="Nielsen K.L."/>
        </authorList>
    </citation>
    <scope>NUCLEOTIDE SEQUENCE</scope>
    <source>
        <strain evidence="2">IBT 35675</strain>
    </source>
</reference>
<sequence length="229" mass="25481">MSTIASTSRNHQEPLQPLSDPVAIRSDLVASEETDLRLYPKASNKSAAEYTIKDAFTGSTILSVTGKKYGSSPGREFRDSSGLPLFELRRAGFLIRPWKVRLPGDDSKNLASIYMKGPSKKIILDIEENQAITTSETKRVDDEKKVTLKVFRKTALYTFDVLAGDKKVAHIQENPELNRSVGHWMSSPYDYVPPRRILDIRLAEGLDASIAALIAVFISDMFFGNEVEG</sequence>
<dbReference type="Proteomes" id="UP001148299">
    <property type="component" value="Unassembled WGS sequence"/>
</dbReference>
<dbReference type="InterPro" id="IPR025659">
    <property type="entry name" value="Tubby-like_C"/>
</dbReference>
<evidence type="ECO:0000313" key="2">
    <source>
        <dbReference type="EMBL" id="KAJ5341502.1"/>
    </source>
</evidence>
<dbReference type="Pfam" id="PF04525">
    <property type="entry name" value="LOR"/>
    <property type="match status" value="1"/>
</dbReference>
<dbReference type="InterPro" id="IPR007612">
    <property type="entry name" value="LOR"/>
</dbReference>